<gene>
    <name evidence="2" type="ORF">L21TH_0431</name>
</gene>
<feature type="transmembrane region" description="Helical" evidence="1">
    <location>
        <begin position="6"/>
        <end position="28"/>
    </location>
</feature>
<keyword evidence="1" id="KW-0472">Membrane</keyword>
<dbReference type="AlphaFoldDB" id="R1CGU6"/>
<reference evidence="2 3" key="1">
    <citation type="journal article" date="2015" name="Geomicrobiol. J.">
        <title>Caldisalinibacter kiritimatiensis gen. nov., sp. nov., a moderately thermohalophilic thiosulfate-reducing bacterium from a hypersaline microbial mat.</title>
        <authorList>
            <person name="Ben Hania W."/>
            <person name="Joseph M."/>
            <person name="Fiebig A."/>
            <person name="Bunk B."/>
            <person name="Klenk H.-P."/>
            <person name="Fardeau M.-L."/>
            <person name="Spring S."/>
        </authorList>
    </citation>
    <scope>NUCLEOTIDE SEQUENCE [LARGE SCALE GENOMIC DNA]</scope>
    <source>
        <strain evidence="2 3">L21-TH-D2</strain>
    </source>
</reference>
<organism evidence="2 3">
    <name type="scientific">Caldisalinibacter kiritimatiensis</name>
    <dbReference type="NCBI Taxonomy" id="1304284"/>
    <lineage>
        <taxon>Bacteria</taxon>
        <taxon>Bacillati</taxon>
        <taxon>Bacillota</taxon>
        <taxon>Tissierellia</taxon>
        <taxon>Tissierellales</taxon>
        <taxon>Thermohalobacteraceae</taxon>
        <taxon>Caldisalinibacter</taxon>
    </lineage>
</organism>
<protein>
    <submittedName>
        <fullName evidence="2">Uncharacterized protein</fullName>
    </submittedName>
</protein>
<keyword evidence="1" id="KW-0812">Transmembrane</keyword>
<proteinExistence type="predicted"/>
<keyword evidence="1" id="KW-1133">Transmembrane helix</keyword>
<dbReference type="STRING" id="1304284.L21TH_0431"/>
<evidence type="ECO:0000313" key="2">
    <source>
        <dbReference type="EMBL" id="EOD01510.1"/>
    </source>
</evidence>
<dbReference type="Proteomes" id="UP000013378">
    <property type="component" value="Unassembled WGS sequence"/>
</dbReference>
<sequence length="52" mass="5994">MMKKIFKVTIYVILIIATIAIGVVIYSSNKSTKEKPKRAKLVKVAYQHEIMR</sequence>
<name>R1CGU6_9FIRM</name>
<evidence type="ECO:0000313" key="3">
    <source>
        <dbReference type="Proteomes" id="UP000013378"/>
    </source>
</evidence>
<dbReference type="EMBL" id="ARZA01000054">
    <property type="protein sequence ID" value="EOD01510.1"/>
    <property type="molecule type" value="Genomic_DNA"/>
</dbReference>
<keyword evidence="3" id="KW-1185">Reference proteome</keyword>
<comment type="caution">
    <text evidence="2">The sequence shown here is derived from an EMBL/GenBank/DDBJ whole genome shotgun (WGS) entry which is preliminary data.</text>
</comment>
<accession>R1CGU6</accession>
<evidence type="ECO:0000256" key="1">
    <source>
        <dbReference type="SAM" id="Phobius"/>
    </source>
</evidence>
<dbReference type="RefSeq" id="WP_006307908.1">
    <property type="nucleotide sequence ID" value="NZ_ARZA01000054.1"/>
</dbReference>